<proteinExistence type="predicted"/>
<accession>A0A1H1FYV0</accession>
<sequence length="210" mass="22189">MPVEGEARAVCPVSRPPAPCWSTSARSFINSASMAGGGGGAVGELCFLLCSMNHTIKPMPTGHAVRPTQAALHLSGSSFVFGGRVQRVFRPRSDRPYICPCMSAMPGAYLLSYIVIQGLCIRNCGSAWAGDGKESAAENAGFRLSLPRPPGMPLLETGHPLEHQPQQPAHARNGQVRASRRPAGRRAPPYRGEAGGRRPLSSLCGTTLTS</sequence>
<dbReference type="Proteomes" id="UP000181917">
    <property type="component" value="Unassembled WGS sequence"/>
</dbReference>
<reference evidence="2 3" key="1">
    <citation type="submission" date="2016-10" db="EMBL/GenBank/DDBJ databases">
        <authorList>
            <person name="de Groot N.N."/>
        </authorList>
    </citation>
    <scope>NUCLEOTIDE SEQUENCE [LARGE SCALE GENOMIC DNA]</scope>
    <source>
        <strain evidence="2 3">DSM 20117</strain>
    </source>
</reference>
<dbReference type="EMBL" id="FNKH01000002">
    <property type="protein sequence ID" value="SDR06174.1"/>
    <property type="molecule type" value="Genomic_DNA"/>
</dbReference>
<dbReference type="AlphaFoldDB" id="A0A1H1FYV0"/>
<gene>
    <name evidence="2" type="ORF">SAMN04489742_3736</name>
</gene>
<feature type="region of interest" description="Disordered" evidence="1">
    <location>
        <begin position="147"/>
        <end position="210"/>
    </location>
</feature>
<organism evidence="2 3">
    <name type="scientific">Crystallibacter crystallopoietes</name>
    <dbReference type="NCBI Taxonomy" id="37928"/>
    <lineage>
        <taxon>Bacteria</taxon>
        <taxon>Bacillati</taxon>
        <taxon>Actinomycetota</taxon>
        <taxon>Actinomycetes</taxon>
        <taxon>Micrococcales</taxon>
        <taxon>Micrococcaceae</taxon>
        <taxon>Crystallibacter</taxon>
    </lineage>
</organism>
<protein>
    <submittedName>
        <fullName evidence="2">Uncharacterized protein</fullName>
    </submittedName>
</protein>
<keyword evidence="3" id="KW-1185">Reference proteome</keyword>
<evidence type="ECO:0000256" key="1">
    <source>
        <dbReference type="SAM" id="MobiDB-lite"/>
    </source>
</evidence>
<name>A0A1H1FYV0_9MICC</name>
<evidence type="ECO:0000313" key="3">
    <source>
        <dbReference type="Proteomes" id="UP000181917"/>
    </source>
</evidence>
<evidence type="ECO:0000313" key="2">
    <source>
        <dbReference type="EMBL" id="SDR06174.1"/>
    </source>
</evidence>